<dbReference type="InterPro" id="IPR004045">
    <property type="entry name" value="Glutathione_S-Trfase_N"/>
</dbReference>
<feature type="region of interest" description="Disordered" evidence="1">
    <location>
        <begin position="238"/>
        <end position="260"/>
    </location>
</feature>
<evidence type="ECO:0000256" key="1">
    <source>
        <dbReference type="SAM" id="MobiDB-lite"/>
    </source>
</evidence>
<feature type="compositionally biased region" description="Low complexity" evidence="1">
    <location>
        <begin position="39"/>
        <end position="53"/>
    </location>
</feature>
<comment type="caution">
    <text evidence="3">The sequence shown here is derived from an EMBL/GenBank/DDBJ whole genome shotgun (WGS) entry which is preliminary data.</text>
</comment>
<organism evidence="3 4">
    <name type="scientific">Ramalina farinacea</name>
    <dbReference type="NCBI Taxonomy" id="258253"/>
    <lineage>
        <taxon>Eukaryota</taxon>
        <taxon>Fungi</taxon>
        <taxon>Dikarya</taxon>
        <taxon>Ascomycota</taxon>
        <taxon>Pezizomycotina</taxon>
        <taxon>Lecanoromycetes</taxon>
        <taxon>OSLEUM clade</taxon>
        <taxon>Lecanoromycetidae</taxon>
        <taxon>Lecanorales</taxon>
        <taxon>Lecanorineae</taxon>
        <taxon>Ramalinaceae</taxon>
        <taxon>Ramalina</taxon>
    </lineage>
</organism>
<accession>A0AA43QR84</accession>
<dbReference type="InterPro" id="IPR050983">
    <property type="entry name" value="GST_Omega/HSP26"/>
</dbReference>
<dbReference type="SFLD" id="SFLDS00019">
    <property type="entry name" value="Glutathione_Transferase_(cytos"/>
    <property type="match status" value="1"/>
</dbReference>
<evidence type="ECO:0000313" key="4">
    <source>
        <dbReference type="Proteomes" id="UP001161017"/>
    </source>
</evidence>
<evidence type="ECO:0000313" key="3">
    <source>
        <dbReference type="EMBL" id="MDI1490687.1"/>
    </source>
</evidence>
<reference evidence="3" key="1">
    <citation type="journal article" date="2023" name="Genome Biol. Evol.">
        <title>First Whole Genome Sequence and Flow Cytometry Genome Size Data for the Lichen-Forming Fungus Ramalina farinacea (Ascomycota).</title>
        <authorList>
            <person name="Llewellyn T."/>
            <person name="Mian S."/>
            <person name="Hill R."/>
            <person name="Leitch I.J."/>
            <person name="Gaya E."/>
        </authorList>
    </citation>
    <scope>NUCLEOTIDE SEQUENCE</scope>
    <source>
        <strain evidence="3">LIQ254RAFAR</strain>
    </source>
</reference>
<dbReference type="InterPro" id="IPR036249">
    <property type="entry name" value="Thioredoxin-like_sf"/>
</dbReference>
<protein>
    <recommendedName>
        <fullName evidence="2">GST N-terminal domain-containing protein</fullName>
    </recommendedName>
</protein>
<proteinExistence type="predicted"/>
<dbReference type="InterPro" id="IPR040079">
    <property type="entry name" value="Glutathione_S-Trfase"/>
</dbReference>
<feature type="compositionally biased region" description="Polar residues" evidence="1">
    <location>
        <begin position="9"/>
        <end position="27"/>
    </location>
</feature>
<dbReference type="Gene3D" id="1.20.1050.10">
    <property type="match status" value="1"/>
</dbReference>
<dbReference type="EMBL" id="JAPUFD010000012">
    <property type="protein sequence ID" value="MDI1490687.1"/>
    <property type="molecule type" value="Genomic_DNA"/>
</dbReference>
<dbReference type="Gene3D" id="3.40.30.10">
    <property type="entry name" value="Glutaredoxin"/>
    <property type="match status" value="1"/>
</dbReference>
<keyword evidence="4" id="KW-1185">Reference proteome</keyword>
<dbReference type="AlphaFoldDB" id="A0AA43QR84"/>
<sequence length="642" mass="72138">MNDPLHPHNFTQHSIPTSSHLFPSTQGPGFASQHGLGSLDYDPFAPDLDAPPDLSNPFDTSPPQYDSRSAPRFHEIRPNAPLNQFHPPLQPPTHGSQFGALPPRPAPRQQQQQQQQPHESVSSGGQFGILTPHPQHLNQAHSQNGALEGLSTDLALRPTTGTGGDTDGHFSNMKIIPDPPNLDVWRHRLFDVDDPITLTEEEFQTYFPHVDNIYSHRSTQKYKRKPFVSHYWDCRLKGRPPGTAKSDDPNKKKRKRTARERDLCDVKIKITEYFPQRPRNIEDNSHLTEDPANTNPFAPAPSIHGQQASISDDILDPDGSGFAEHLGVPGSDGSRYYIIQRVNGNGANGKEGISTGGHKHTLEDSDKVKKNSIARFYLKEEKERKKSQKTYHKKATGAALTTVKKHSKDNDLKLFGSCFCPFVQRVWISLELKGLSYQYIEVDPYKKPDQLMEINPRGLIPALKHGNWSCYESSVLMEYLEDLNAGLPLLPQGDAKSRAHCRLWADHINRKVLPKFYGLLQAQETEKQVEQARELRTEIGTIIDAADPSGPFFLGPHISFVDVQFAPWIIRLKRVLTPYRDWPVPEPGSRWARWVDAIEANEGVRSTTSTDDLYVDSYERYAENRPDTSQVAKAINAGGGLP</sequence>
<feature type="compositionally biased region" description="Low complexity" evidence="1">
    <location>
        <begin position="107"/>
        <end position="117"/>
    </location>
</feature>
<name>A0AA43QR84_9LECA</name>
<dbReference type="Pfam" id="PF13417">
    <property type="entry name" value="GST_N_3"/>
    <property type="match status" value="1"/>
</dbReference>
<dbReference type="SUPFAM" id="SSF47616">
    <property type="entry name" value="GST C-terminal domain-like"/>
    <property type="match status" value="1"/>
</dbReference>
<dbReference type="Proteomes" id="UP001161017">
    <property type="component" value="Unassembled WGS sequence"/>
</dbReference>
<dbReference type="SFLD" id="SFLDG00358">
    <property type="entry name" value="Main_(cytGST)"/>
    <property type="match status" value="1"/>
</dbReference>
<dbReference type="CDD" id="cd00299">
    <property type="entry name" value="GST_C_family"/>
    <property type="match status" value="1"/>
</dbReference>
<feature type="compositionally biased region" description="Polar residues" evidence="1">
    <location>
        <begin position="57"/>
        <end position="67"/>
    </location>
</feature>
<evidence type="ECO:0000259" key="2">
    <source>
        <dbReference type="PROSITE" id="PS50404"/>
    </source>
</evidence>
<feature type="region of interest" description="Disordered" evidence="1">
    <location>
        <begin position="1"/>
        <end position="139"/>
    </location>
</feature>
<dbReference type="SUPFAM" id="SSF52833">
    <property type="entry name" value="Thioredoxin-like"/>
    <property type="match status" value="1"/>
</dbReference>
<dbReference type="PANTHER" id="PTHR43968">
    <property type="match status" value="1"/>
</dbReference>
<dbReference type="PANTHER" id="PTHR43968:SF6">
    <property type="entry name" value="GLUTATHIONE S-TRANSFERASE OMEGA"/>
    <property type="match status" value="1"/>
</dbReference>
<feature type="region of interest" description="Disordered" evidence="1">
    <location>
        <begin position="277"/>
        <end position="327"/>
    </location>
</feature>
<dbReference type="Pfam" id="PF13410">
    <property type="entry name" value="GST_C_2"/>
    <property type="match status" value="1"/>
</dbReference>
<dbReference type="GO" id="GO:0005737">
    <property type="term" value="C:cytoplasm"/>
    <property type="evidence" value="ECO:0007669"/>
    <property type="project" value="TreeGrafter"/>
</dbReference>
<dbReference type="PROSITE" id="PS50404">
    <property type="entry name" value="GST_NTER"/>
    <property type="match status" value="1"/>
</dbReference>
<dbReference type="InterPro" id="IPR036282">
    <property type="entry name" value="Glutathione-S-Trfase_C_sf"/>
</dbReference>
<feature type="domain" description="GST N-terminal" evidence="2">
    <location>
        <begin position="410"/>
        <end position="488"/>
    </location>
</feature>
<gene>
    <name evidence="3" type="ORF">OHK93_001891</name>
</gene>
<feature type="compositionally biased region" description="Basic and acidic residues" evidence="1">
    <location>
        <begin position="279"/>
        <end position="289"/>
    </location>
</feature>